<gene>
    <name evidence="1" type="ORF">RPMA_11305</name>
</gene>
<keyword evidence="2" id="KW-1185">Reference proteome</keyword>
<dbReference type="Proteomes" id="UP000682843">
    <property type="component" value="Chromosome"/>
</dbReference>
<dbReference type="EMBL" id="CP036498">
    <property type="protein sequence ID" value="QUS39357.1"/>
    <property type="molecule type" value="Genomic_DNA"/>
</dbReference>
<dbReference type="InterPro" id="IPR010710">
    <property type="entry name" value="DUF1289"/>
</dbReference>
<accession>A0ABX8A6U9</accession>
<evidence type="ECO:0000313" key="1">
    <source>
        <dbReference type="EMBL" id="QUS39357.1"/>
    </source>
</evidence>
<organism evidence="1 2">
    <name type="scientific">Tardiphaga alba</name>
    <dbReference type="NCBI Taxonomy" id="340268"/>
    <lineage>
        <taxon>Bacteria</taxon>
        <taxon>Pseudomonadati</taxon>
        <taxon>Pseudomonadota</taxon>
        <taxon>Alphaproteobacteria</taxon>
        <taxon>Hyphomicrobiales</taxon>
        <taxon>Nitrobacteraceae</taxon>
        <taxon>Tardiphaga</taxon>
    </lineage>
</organism>
<evidence type="ECO:0000313" key="2">
    <source>
        <dbReference type="Proteomes" id="UP000682843"/>
    </source>
</evidence>
<reference evidence="1 2" key="1">
    <citation type="submission" date="2019-02" db="EMBL/GenBank/DDBJ databases">
        <title>Emended description of the genus Rhodopseudomonas and description of Rhodopseudomonas albus sp. nov., a non-phototrophic, heavy-metal-tolerant bacterium isolated from garden soil.</title>
        <authorList>
            <person name="Bao Z."/>
            <person name="Cao W.W."/>
            <person name="Sato Y."/>
            <person name="Nishizawa T."/>
            <person name="Zhao J."/>
            <person name="Guo Y."/>
            <person name="Ohta H."/>
        </authorList>
    </citation>
    <scope>NUCLEOTIDE SEQUENCE [LARGE SCALE GENOMIC DNA]</scope>
    <source>
        <strain evidence="1 2">SK50-23</strain>
    </source>
</reference>
<proteinExistence type="predicted"/>
<dbReference type="PANTHER" id="PTHR35175">
    <property type="entry name" value="DUF1289 DOMAIN-CONTAINING PROTEIN"/>
    <property type="match status" value="1"/>
</dbReference>
<sequence>MNKETPCLAICVIDPKAKLCLGCGRTLQEIARWGRMESAERLSIMATLETRMIDAGFAPPSTYAAKRKPVTP</sequence>
<dbReference type="RefSeq" id="WP_211912900.1">
    <property type="nucleotide sequence ID" value="NZ_CP036498.1"/>
</dbReference>
<name>A0ABX8A6U9_9BRAD</name>
<protein>
    <submittedName>
        <fullName evidence="1">DUF1289 domain-containing protein</fullName>
    </submittedName>
</protein>
<dbReference type="Pfam" id="PF06945">
    <property type="entry name" value="DUF1289"/>
    <property type="match status" value="1"/>
</dbReference>
<dbReference type="PANTHER" id="PTHR35175:SF2">
    <property type="entry name" value="DUF1289 DOMAIN-CONTAINING PROTEIN"/>
    <property type="match status" value="1"/>
</dbReference>